<dbReference type="AlphaFoldDB" id="A0A7J6VHZ1"/>
<name>A0A7J6VHZ1_THATH</name>
<comment type="caution">
    <text evidence="1">The sequence shown here is derived from an EMBL/GenBank/DDBJ whole genome shotgun (WGS) entry which is preliminary data.</text>
</comment>
<proteinExistence type="predicted"/>
<accession>A0A7J6VHZ1</accession>
<reference evidence="1 2" key="1">
    <citation type="submission" date="2020-06" db="EMBL/GenBank/DDBJ databases">
        <title>Transcriptomic and genomic resources for Thalictrum thalictroides and T. hernandezii: Facilitating candidate gene discovery in an emerging model plant lineage.</title>
        <authorList>
            <person name="Arias T."/>
            <person name="Riano-Pachon D.M."/>
            <person name="Di Stilio V.S."/>
        </authorList>
    </citation>
    <scope>NUCLEOTIDE SEQUENCE [LARGE SCALE GENOMIC DNA]</scope>
    <source>
        <strain evidence="2">cv. WT478/WT964</strain>
        <tissue evidence="1">Leaves</tissue>
    </source>
</reference>
<sequence>MRNVAACVRKRHLIGLTRRHSSILSPAVDHLNATGTLLWSHNLKIGQRGIDTRRSITKLFPTCILHHYA</sequence>
<dbReference type="Proteomes" id="UP000554482">
    <property type="component" value="Unassembled WGS sequence"/>
</dbReference>
<keyword evidence="2" id="KW-1185">Reference proteome</keyword>
<evidence type="ECO:0000313" key="1">
    <source>
        <dbReference type="EMBL" id="KAF5184523.1"/>
    </source>
</evidence>
<evidence type="ECO:0000313" key="2">
    <source>
        <dbReference type="Proteomes" id="UP000554482"/>
    </source>
</evidence>
<gene>
    <name evidence="1" type="ORF">FRX31_025890</name>
</gene>
<dbReference type="EMBL" id="JABWDY010031984">
    <property type="protein sequence ID" value="KAF5184523.1"/>
    <property type="molecule type" value="Genomic_DNA"/>
</dbReference>
<organism evidence="1 2">
    <name type="scientific">Thalictrum thalictroides</name>
    <name type="common">Rue-anemone</name>
    <name type="synonym">Anemone thalictroides</name>
    <dbReference type="NCBI Taxonomy" id="46969"/>
    <lineage>
        <taxon>Eukaryota</taxon>
        <taxon>Viridiplantae</taxon>
        <taxon>Streptophyta</taxon>
        <taxon>Embryophyta</taxon>
        <taxon>Tracheophyta</taxon>
        <taxon>Spermatophyta</taxon>
        <taxon>Magnoliopsida</taxon>
        <taxon>Ranunculales</taxon>
        <taxon>Ranunculaceae</taxon>
        <taxon>Thalictroideae</taxon>
        <taxon>Thalictrum</taxon>
    </lineage>
</organism>
<protein>
    <submittedName>
        <fullName evidence="1">Uncharacterized protein</fullName>
    </submittedName>
</protein>